<accession>A0ABP8GNL3</accession>
<dbReference type="EMBL" id="BAABGY010000007">
    <property type="protein sequence ID" value="GAA4327637.1"/>
    <property type="molecule type" value="Genomic_DNA"/>
</dbReference>
<keyword evidence="1" id="KW-0472">Membrane</keyword>
<keyword evidence="1" id="KW-0812">Transmembrane</keyword>
<name>A0ABP8GNL3_9BACT</name>
<gene>
    <name evidence="2" type="ORF">GCM10023184_16950</name>
</gene>
<dbReference type="Proteomes" id="UP001501725">
    <property type="component" value="Unassembled WGS sequence"/>
</dbReference>
<sequence>MDNGMEMEERLWSYIDGGGSDEERSAIDRLIRENSAWRAQYAELLELNRLLSADLELEEPPMRFTRNVMEAIAREQIAPSTRNYINKRIIWGIAAFFGVLLVGFLVYAIGMINWAAPAGSSNPLGLELPKTDFSRIWSNDFVNGFLMVNVLLGLLLLERFLARKSRERLERLS</sequence>
<proteinExistence type="predicted"/>
<protein>
    <recommendedName>
        <fullName evidence="4">Zinc-finger domain-containing protein</fullName>
    </recommendedName>
</protein>
<evidence type="ECO:0008006" key="4">
    <source>
        <dbReference type="Google" id="ProtNLM"/>
    </source>
</evidence>
<feature type="transmembrane region" description="Helical" evidence="1">
    <location>
        <begin position="136"/>
        <end position="157"/>
    </location>
</feature>
<keyword evidence="3" id="KW-1185">Reference proteome</keyword>
<comment type="caution">
    <text evidence="2">The sequence shown here is derived from an EMBL/GenBank/DDBJ whole genome shotgun (WGS) entry which is preliminary data.</text>
</comment>
<dbReference type="RefSeq" id="WP_345255076.1">
    <property type="nucleotide sequence ID" value="NZ_BAABGY010000007.1"/>
</dbReference>
<evidence type="ECO:0000256" key="1">
    <source>
        <dbReference type="SAM" id="Phobius"/>
    </source>
</evidence>
<reference evidence="3" key="1">
    <citation type="journal article" date="2019" name="Int. J. Syst. Evol. Microbiol.">
        <title>The Global Catalogue of Microorganisms (GCM) 10K type strain sequencing project: providing services to taxonomists for standard genome sequencing and annotation.</title>
        <authorList>
            <consortium name="The Broad Institute Genomics Platform"/>
            <consortium name="The Broad Institute Genome Sequencing Center for Infectious Disease"/>
            <person name="Wu L."/>
            <person name="Ma J."/>
        </authorList>
    </citation>
    <scope>NUCLEOTIDE SEQUENCE [LARGE SCALE GENOMIC DNA]</scope>
    <source>
        <strain evidence="3">JCM 17919</strain>
    </source>
</reference>
<organism evidence="2 3">
    <name type="scientific">Flaviaesturariibacter amylovorans</name>
    <dbReference type="NCBI Taxonomy" id="1084520"/>
    <lineage>
        <taxon>Bacteria</taxon>
        <taxon>Pseudomonadati</taxon>
        <taxon>Bacteroidota</taxon>
        <taxon>Chitinophagia</taxon>
        <taxon>Chitinophagales</taxon>
        <taxon>Chitinophagaceae</taxon>
        <taxon>Flaviaestuariibacter</taxon>
    </lineage>
</organism>
<evidence type="ECO:0000313" key="3">
    <source>
        <dbReference type="Proteomes" id="UP001501725"/>
    </source>
</evidence>
<keyword evidence="1" id="KW-1133">Transmembrane helix</keyword>
<feature type="transmembrane region" description="Helical" evidence="1">
    <location>
        <begin position="89"/>
        <end position="116"/>
    </location>
</feature>
<evidence type="ECO:0000313" key="2">
    <source>
        <dbReference type="EMBL" id="GAA4327637.1"/>
    </source>
</evidence>